<organism evidence="2 3">
    <name type="scientific">Caerostris darwini</name>
    <dbReference type="NCBI Taxonomy" id="1538125"/>
    <lineage>
        <taxon>Eukaryota</taxon>
        <taxon>Metazoa</taxon>
        <taxon>Ecdysozoa</taxon>
        <taxon>Arthropoda</taxon>
        <taxon>Chelicerata</taxon>
        <taxon>Arachnida</taxon>
        <taxon>Araneae</taxon>
        <taxon>Araneomorphae</taxon>
        <taxon>Entelegynae</taxon>
        <taxon>Araneoidea</taxon>
        <taxon>Araneidae</taxon>
        <taxon>Caerostris</taxon>
    </lineage>
</organism>
<keyword evidence="1" id="KW-1133">Transmembrane helix</keyword>
<feature type="transmembrane region" description="Helical" evidence="1">
    <location>
        <begin position="47"/>
        <end position="69"/>
    </location>
</feature>
<sequence>MSILSLVGFLSSVHTYLVTVAMLFRVSTTGAGVLKRERSGETTSKELSTVLLVSWCLLPMTVVPLYFFFGGHNQPALSICFGIRSWRNQMEFFPRALCLPLG</sequence>
<evidence type="ECO:0008006" key="4">
    <source>
        <dbReference type="Google" id="ProtNLM"/>
    </source>
</evidence>
<evidence type="ECO:0000256" key="1">
    <source>
        <dbReference type="SAM" id="Phobius"/>
    </source>
</evidence>
<feature type="transmembrane region" description="Helical" evidence="1">
    <location>
        <begin position="6"/>
        <end position="26"/>
    </location>
</feature>
<keyword evidence="1" id="KW-0812">Transmembrane</keyword>
<comment type="caution">
    <text evidence="2">The sequence shown here is derived from an EMBL/GenBank/DDBJ whole genome shotgun (WGS) entry which is preliminary data.</text>
</comment>
<reference evidence="2 3" key="1">
    <citation type="submission" date="2021-06" db="EMBL/GenBank/DDBJ databases">
        <title>Caerostris darwini draft genome.</title>
        <authorList>
            <person name="Kono N."/>
            <person name="Arakawa K."/>
        </authorList>
    </citation>
    <scope>NUCLEOTIDE SEQUENCE [LARGE SCALE GENOMIC DNA]</scope>
</reference>
<protein>
    <recommendedName>
        <fullName evidence="4">G-protein coupled receptors family 1 profile domain-containing protein</fullName>
    </recommendedName>
</protein>
<dbReference type="Proteomes" id="UP001054837">
    <property type="component" value="Unassembled WGS sequence"/>
</dbReference>
<accession>A0AAV4N0X3</accession>
<keyword evidence="1" id="KW-0472">Membrane</keyword>
<dbReference type="AlphaFoldDB" id="A0AAV4N0X3"/>
<proteinExistence type="predicted"/>
<name>A0AAV4N0X3_9ARAC</name>
<keyword evidence="3" id="KW-1185">Reference proteome</keyword>
<evidence type="ECO:0000313" key="2">
    <source>
        <dbReference type="EMBL" id="GIX77187.1"/>
    </source>
</evidence>
<evidence type="ECO:0000313" key="3">
    <source>
        <dbReference type="Proteomes" id="UP001054837"/>
    </source>
</evidence>
<dbReference type="EMBL" id="BPLQ01000994">
    <property type="protein sequence ID" value="GIX77187.1"/>
    <property type="molecule type" value="Genomic_DNA"/>
</dbReference>
<gene>
    <name evidence="2" type="ORF">CDAR_105441</name>
</gene>